<keyword evidence="6" id="KW-1003">Cell membrane</keyword>
<keyword evidence="4 6" id="KW-1133">Transmembrane helix</keyword>
<evidence type="ECO:0000256" key="4">
    <source>
        <dbReference type="ARBA" id="ARBA00022989"/>
    </source>
</evidence>
<proteinExistence type="inferred from homology"/>
<evidence type="ECO:0000313" key="7">
    <source>
        <dbReference type="EMBL" id="MFC4313662.1"/>
    </source>
</evidence>
<dbReference type="PANTHER" id="PTHR23427:SF2">
    <property type="entry name" value="SURFEIT LOCUS PROTEIN 1"/>
    <property type="match status" value="1"/>
</dbReference>
<evidence type="ECO:0000256" key="1">
    <source>
        <dbReference type="ARBA" id="ARBA00004370"/>
    </source>
</evidence>
<name>A0ABV8T363_9GAMM</name>
<comment type="caution">
    <text evidence="6">Lacks conserved residue(s) required for the propagation of feature annotation.</text>
</comment>
<evidence type="ECO:0000313" key="8">
    <source>
        <dbReference type="Proteomes" id="UP001595904"/>
    </source>
</evidence>
<reference evidence="8" key="1">
    <citation type="journal article" date="2019" name="Int. J. Syst. Evol. Microbiol.">
        <title>The Global Catalogue of Microorganisms (GCM) 10K type strain sequencing project: providing services to taxonomists for standard genome sequencing and annotation.</title>
        <authorList>
            <consortium name="The Broad Institute Genomics Platform"/>
            <consortium name="The Broad Institute Genome Sequencing Center for Infectious Disease"/>
            <person name="Wu L."/>
            <person name="Ma J."/>
        </authorList>
    </citation>
    <scope>NUCLEOTIDE SEQUENCE [LARGE SCALE GENOMIC DNA]</scope>
    <source>
        <strain evidence="8">CGMCC 1.10759</strain>
    </source>
</reference>
<evidence type="ECO:0000256" key="2">
    <source>
        <dbReference type="ARBA" id="ARBA00007165"/>
    </source>
</evidence>
<dbReference type="Pfam" id="PF02104">
    <property type="entry name" value="SURF1"/>
    <property type="match status" value="1"/>
</dbReference>
<dbReference type="CDD" id="cd06662">
    <property type="entry name" value="SURF1"/>
    <property type="match status" value="1"/>
</dbReference>
<keyword evidence="3 6" id="KW-0812">Transmembrane</keyword>
<dbReference type="EMBL" id="JBHSDU010000015">
    <property type="protein sequence ID" value="MFC4313662.1"/>
    <property type="molecule type" value="Genomic_DNA"/>
</dbReference>
<dbReference type="PROSITE" id="PS50895">
    <property type="entry name" value="SURF1"/>
    <property type="match status" value="1"/>
</dbReference>
<feature type="transmembrane region" description="Helical" evidence="6">
    <location>
        <begin position="196"/>
        <end position="217"/>
    </location>
</feature>
<evidence type="ECO:0000256" key="3">
    <source>
        <dbReference type="ARBA" id="ARBA00022692"/>
    </source>
</evidence>
<sequence>MAGIAVLVSLGVWQVHRLAWKRDLIERVEQRVHAEPVAAPGREQWPNVNRANSEYLRVAVNGRYQNDKETLVQAVTERGGGFWVLTPFVTDAGYTVLINRGFVPLQRDPGTRAQGQIEGETRVTGLLRLTEQGGGYLRANDPTNDRWFSRDVTAIAAKRGLSDIAPYFIDAEVLEPAVPDAPIGGLTVIAFSNNHLQYALTWFGLALMLIAGLGLVLRHEWRLRRPQTT</sequence>
<comment type="similarity">
    <text evidence="2 6">Belongs to the SURF1 family.</text>
</comment>
<dbReference type="Proteomes" id="UP001595904">
    <property type="component" value="Unassembled WGS sequence"/>
</dbReference>
<accession>A0ABV8T363</accession>
<dbReference type="InterPro" id="IPR002994">
    <property type="entry name" value="Surf1/Shy1"/>
</dbReference>
<dbReference type="RefSeq" id="WP_380604179.1">
    <property type="nucleotide sequence ID" value="NZ_JBHSDU010000015.1"/>
</dbReference>
<dbReference type="InterPro" id="IPR045214">
    <property type="entry name" value="Surf1/Surf4"/>
</dbReference>
<comment type="caution">
    <text evidence="7">The sequence shown here is derived from an EMBL/GenBank/DDBJ whole genome shotgun (WGS) entry which is preliminary data.</text>
</comment>
<keyword evidence="8" id="KW-1185">Reference proteome</keyword>
<evidence type="ECO:0000256" key="5">
    <source>
        <dbReference type="ARBA" id="ARBA00023136"/>
    </source>
</evidence>
<keyword evidence="5 6" id="KW-0472">Membrane</keyword>
<evidence type="ECO:0000256" key="6">
    <source>
        <dbReference type="RuleBase" id="RU363076"/>
    </source>
</evidence>
<comment type="subcellular location">
    <subcellularLocation>
        <location evidence="6">Cell membrane</location>
        <topology evidence="6">Multi-pass membrane protein</topology>
    </subcellularLocation>
    <subcellularLocation>
        <location evidence="1">Membrane</location>
    </subcellularLocation>
</comment>
<gene>
    <name evidence="7" type="ORF">ACFPN2_31605</name>
</gene>
<protein>
    <recommendedName>
        <fullName evidence="6">SURF1-like protein</fullName>
    </recommendedName>
</protein>
<organism evidence="7 8">
    <name type="scientific">Steroidobacter flavus</name>
    <dbReference type="NCBI Taxonomy" id="1842136"/>
    <lineage>
        <taxon>Bacteria</taxon>
        <taxon>Pseudomonadati</taxon>
        <taxon>Pseudomonadota</taxon>
        <taxon>Gammaproteobacteria</taxon>
        <taxon>Steroidobacterales</taxon>
        <taxon>Steroidobacteraceae</taxon>
        <taxon>Steroidobacter</taxon>
    </lineage>
</organism>
<dbReference type="PANTHER" id="PTHR23427">
    <property type="entry name" value="SURFEIT LOCUS PROTEIN"/>
    <property type="match status" value="1"/>
</dbReference>